<evidence type="ECO:0000256" key="3">
    <source>
        <dbReference type="ARBA" id="ARBA00023002"/>
    </source>
</evidence>
<protein>
    <recommendedName>
        <fullName evidence="6">NADP-dependent oxidoreductase domain-containing protein</fullName>
    </recommendedName>
</protein>
<dbReference type="SUPFAM" id="SSF51430">
    <property type="entry name" value="NAD(P)-linked oxidoreductase"/>
    <property type="match status" value="1"/>
</dbReference>
<keyword evidence="8" id="KW-1185">Reference proteome</keyword>
<evidence type="ECO:0000259" key="6">
    <source>
        <dbReference type="Pfam" id="PF00248"/>
    </source>
</evidence>
<dbReference type="Gene3D" id="3.20.20.100">
    <property type="entry name" value="NADP-dependent oxidoreductase domain"/>
    <property type="match status" value="2"/>
</dbReference>
<feature type="site" description="Lowers pKa of active site Tyr" evidence="5">
    <location>
        <position position="81"/>
    </location>
</feature>
<feature type="domain" description="NADP-dependent oxidoreductase" evidence="6">
    <location>
        <begin position="19"/>
        <end position="83"/>
    </location>
</feature>
<dbReference type="Pfam" id="PF00248">
    <property type="entry name" value="Aldo_ket_red"/>
    <property type="match status" value="2"/>
</dbReference>
<feature type="domain" description="NADP-dependent oxidoreductase" evidence="6">
    <location>
        <begin position="105"/>
        <end position="185"/>
    </location>
</feature>
<dbReference type="InterPro" id="IPR020471">
    <property type="entry name" value="AKR"/>
</dbReference>
<evidence type="ECO:0000313" key="8">
    <source>
        <dbReference type="Proteomes" id="UP000694407"/>
    </source>
</evidence>
<dbReference type="Ensembl" id="ENSMMMT00000014691.1">
    <property type="protein sequence ID" value="ENSMMMP00000012862.1"/>
    <property type="gene ID" value="ENSMMMG00000011489.1"/>
</dbReference>
<organism evidence="7 8">
    <name type="scientific">Marmota marmota marmota</name>
    <name type="common">Alpine marmot</name>
    <dbReference type="NCBI Taxonomy" id="9994"/>
    <lineage>
        <taxon>Eukaryota</taxon>
        <taxon>Metazoa</taxon>
        <taxon>Chordata</taxon>
        <taxon>Craniata</taxon>
        <taxon>Vertebrata</taxon>
        <taxon>Euteleostomi</taxon>
        <taxon>Mammalia</taxon>
        <taxon>Eutheria</taxon>
        <taxon>Euarchontoglires</taxon>
        <taxon>Glires</taxon>
        <taxon>Rodentia</taxon>
        <taxon>Sciuromorpha</taxon>
        <taxon>Sciuridae</taxon>
        <taxon>Xerinae</taxon>
        <taxon>Marmotini</taxon>
        <taxon>Marmota</taxon>
    </lineage>
</organism>
<keyword evidence="3" id="KW-0560">Oxidoreductase</keyword>
<evidence type="ECO:0000256" key="2">
    <source>
        <dbReference type="ARBA" id="ARBA00022857"/>
    </source>
</evidence>
<dbReference type="InterPro" id="IPR018170">
    <property type="entry name" value="Aldo/ket_reductase_CS"/>
</dbReference>
<dbReference type="InterPro" id="IPR023210">
    <property type="entry name" value="NADP_OxRdtase_dom"/>
</dbReference>
<dbReference type="PRINTS" id="PR00069">
    <property type="entry name" value="ALDKETRDTASE"/>
</dbReference>
<accession>A0A8C5ZCI9</accession>
<reference evidence="7" key="2">
    <citation type="submission" date="2025-09" db="UniProtKB">
        <authorList>
            <consortium name="Ensembl"/>
        </authorList>
    </citation>
    <scope>IDENTIFICATION</scope>
</reference>
<evidence type="ECO:0000313" key="7">
    <source>
        <dbReference type="Ensembl" id="ENSMMMP00000012862.1"/>
    </source>
</evidence>
<comment type="similarity">
    <text evidence="1">Belongs to the aldo/keto reductase family.</text>
</comment>
<dbReference type="PANTHER" id="PTHR11732">
    <property type="entry name" value="ALDO/KETO REDUCTASE"/>
    <property type="match status" value="1"/>
</dbReference>
<proteinExistence type="inferred from homology"/>
<dbReference type="InterPro" id="IPR036812">
    <property type="entry name" value="NAD(P)_OxRdtase_dom_sf"/>
</dbReference>
<dbReference type="Proteomes" id="UP000694407">
    <property type="component" value="Unplaced"/>
</dbReference>
<dbReference type="PIRSF" id="PIRSF000097">
    <property type="entry name" value="AKR"/>
    <property type="match status" value="1"/>
</dbReference>
<evidence type="ECO:0000256" key="4">
    <source>
        <dbReference type="PIRSR" id="PIRSR000097-1"/>
    </source>
</evidence>
<dbReference type="PROSITE" id="PS00062">
    <property type="entry name" value="ALDOKETO_REDUCTASE_2"/>
    <property type="match status" value="1"/>
</dbReference>
<dbReference type="AlphaFoldDB" id="A0A8C5ZCI9"/>
<sequence>APTMATFVELSTKARMPMLGLGTWKSPLNRVKEAVKIAIDAGYCHIDCTYVYQSGNEVGETIQEKIQEKVVKQEDFFIVSKLWCTFFERKLAGKDLFPKDDKGSKVTFLDAWEVMEELVDEGLVKALGVSNFNHFQIEKILNKPGLKHKPVTNQVECHPYLTQEKLIQYCHSKGITVTTYSPLGSADRPWDKPEDPLLLEDAKIKEIAARHKKIPGPGSDPVPYPKECGGDTQICDTRMHCQELSGL</sequence>
<dbReference type="GO" id="GO:0016491">
    <property type="term" value="F:oxidoreductase activity"/>
    <property type="evidence" value="ECO:0007669"/>
    <property type="project" value="UniProtKB-KW"/>
</dbReference>
<evidence type="ECO:0000256" key="5">
    <source>
        <dbReference type="PIRSR" id="PIRSR000097-3"/>
    </source>
</evidence>
<name>A0A8C5ZCI9_MARMA</name>
<keyword evidence="2" id="KW-0521">NADP</keyword>
<feature type="active site" description="Proton donor" evidence="4">
    <location>
        <position position="52"/>
    </location>
</feature>
<evidence type="ECO:0000256" key="1">
    <source>
        <dbReference type="ARBA" id="ARBA00007905"/>
    </source>
</evidence>
<reference evidence="7" key="1">
    <citation type="submission" date="2025-08" db="UniProtKB">
        <authorList>
            <consortium name="Ensembl"/>
        </authorList>
    </citation>
    <scope>IDENTIFICATION</scope>
</reference>
<dbReference type="GeneTree" id="ENSGT00940000154773"/>